<dbReference type="EMBL" id="AZMM01013509">
    <property type="protein sequence ID" value="ETJ32012.1"/>
    <property type="molecule type" value="Genomic_DNA"/>
</dbReference>
<protein>
    <submittedName>
        <fullName evidence="1">Peptide transport system permease sapB</fullName>
    </submittedName>
</protein>
<dbReference type="AlphaFoldDB" id="W1XP50"/>
<sequence length="68" mass="7114">DAINGSQLFNTNMLIQQNSEIINQLAGNTSETYIEDNGAGINYVRTNDNGLAFNDASASGIGATAVGY</sequence>
<gene>
    <name evidence="1" type="ORF">Q604_UNBC13509G0001</name>
</gene>
<reference evidence="1" key="1">
    <citation type="submission" date="2013-12" db="EMBL/GenBank/DDBJ databases">
        <title>A Varibaculum cambriense genome reconstructed from a premature infant gut community with otherwise low bacterial novelty that shifts toward anaerobic metabolism during the third week of life.</title>
        <authorList>
            <person name="Brown C.T."/>
            <person name="Sharon I."/>
            <person name="Thomas B.C."/>
            <person name="Castelle C.J."/>
            <person name="Morowitz M.J."/>
            <person name="Banfield J.F."/>
        </authorList>
    </citation>
    <scope>NUCLEOTIDE SEQUENCE</scope>
</reference>
<accession>W1XP50</accession>
<feature type="non-terminal residue" evidence="1">
    <location>
        <position position="1"/>
    </location>
</feature>
<proteinExistence type="predicted"/>
<name>W1XP50_9ZZZZ</name>
<dbReference type="Gene3D" id="1.20.5.170">
    <property type="match status" value="1"/>
</dbReference>
<organism evidence="1">
    <name type="scientific">human gut metagenome</name>
    <dbReference type="NCBI Taxonomy" id="408170"/>
    <lineage>
        <taxon>unclassified sequences</taxon>
        <taxon>metagenomes</taxon>
        <taxon>organismal metagenomes</taxon>
    </lineage>
</organism>
<comment type="caution">
    <text evidence="1">The sequence shown here is derived from an EMBL/GenBank/DDBJ whole genome shotgun (WGS) entry which is preliminary data.</text>
</comment>
<feature type="non-terminal residue" evidence="1">
    <location>
        <position position="68"/>
    </location>
</feature>
<evidence type="ECO:0000313" key="1">
    <source>
        <dbReference type="EMBL" id="ETJ32012.1"/>
    </source>
</evidence>